<dbReference type="Proteomes" id="UP000076532">
    <property type="component" value="Unassembled WGS sequence"/>
</dbReference>
<dbReference type="Gene3D" id="3.30.590.10">
    <property type="entry name" value="Glutamine synthetase/guanido kinase, catalytic domain"/>
    <property type="match status" value="2"/>
</dbReference>
<organism evidence="7 8">
    <name type="scientific">Athelia psychrophila</name>
    <dbReference type="NCBI Taxonomy" id="1759441"/>
    <lineage>
        <taxon>Eukaryota</taxon>
        <taxon>Fungi</taxon>
        <taxon>Dikarya</taxon>
        <taxon>Basidiomycota</taxon>
        <taxon>Agaricomycotina</taxon>
        <taxon>Agaricomycetes</taxon>
        <taxon>Agaricomycetidae</taxon>
        <taxon>Atheliales</taxon>
        <taxon>Atheliaceae</taxon>
        <taxon>Athelia</taxon>
    </lineage>
</organism>
<evidence type="ECO:0000313" key="8">
    <source>
        <dbReference type="Proteomes" id="UP000076532"/>
    </source>
</evidence>
<dbReference type="InterPro" id="IPR014746">
    <property type="entry name" value="Gln_synth/guanido_kin_cat_dom"/>
</dbReference>
<dbReference type="PANTHER" id="PTHR43785:SF2">
    <property type="entry name" value="TYPE-1 GLUTAMINE SYNTHETASE 1"/>
    <property type="match status" value="1"/>
</dbReference>
<keyword evidence="8" id="KW-1185">Reference proteome</keyword>
<dbReference type="SUPFAM" id="SSF55931">
    <property type="entry name" value="Glutamine synthetase/guanido kinase"/>
    <property type="match status" value="2"/>
</dbReference>
<evidence type="ECO:0000259" key="6">
    <source>
        <dbReference type="PROSITE" id="PS51987"/>
    </source>
</evidence>
<dbReference type="Gene3D" id="3.10.20.70">
    <property type="entry name" value="Glutamine synthetase, N-terminal domain"/>
    <property type="match status" value="1"/>
</dbReference>
<dbReference type="PANTHER" id="PTHR43785">
    <property type="entry name" value="GAMMA-GLUTAMYLPUTRESCINE SYNTHETASE"/>
    <property type="match status" value="1"/>
</dbReference>
<gene>
    <name evidence="7" type="ORF">FIBSPDRAFT_1048797</name>
</gene>
<dbReference type="Pfam" id="PF00120">
    <property type="entry name" value="Gln-synt_C"/>
    <property type="match status" value="2"/>
</dbReference>
<feature type="compositionally biased region" description="Low complexity" evidence="5">
    <location>
        <begin position="283"/>
        <end position="295"/>
    </location>
</feature>
<evidence type="ECO:0000256" key="4">
    <source>
        <dbReference type="RuleBase" id="RU000384"/>
    </source>
</evidence>
<dbReference type="PROSITE" id="PS51987">
    <property type="entry name" value="GS_CATALYTIC"/>
    <property type="match status" value="1"/>
</dbReference>
<dbReference type="SMART" id="SM01230">
    <property type="entry name" value="Gln-synt_C"/>
    <property type="match status" value="1"/>
</dbReference>
<evidence type="ECO:0000256" key="1">
    <source>
        <dbReference type="ARBA" id="ARBA00021364"/>
    </source>
</evidence>
<dbReference type="EMBL" id="KV417617">
    <property type="protein sequence ID" value="KZP14480.1"/>
    <property type="molecule type" value="Genomic_DNA"/>
</dbReference>
<dbReference type="GO" id="GO:0006542">
    <property type="term" value="P:glutamine biosynthetic process"/>
    <property type="evidence" value="ECO:0007669"/>
    <property type="project" value="InterPro"/>
</dbReference>
<keyword evidence="2" id="KW-0436">Ligase</keyword>
<name>A0A166D9Y2_9AGAM</name>
<evidence type="ECO:0000256" key="2">
    <source>
        <dbReference type="ARBA" id="ARBA00022598"/>
    </source>
</evidence>
<feature type="domain" description="GS catalytic" evidence="6">
    <location>
        <begin position="138"/>
        <end position="515"/>
    </location>
</feature>
<dbReference type="AlphaFoldDB" id="A0A166D9Y2"/>
<sequence>MSFDYGHKYTLQNVAQRTPLCDTTTIGLKSAGVEFVRIRWVDPTNIIRYRVVPIAYFDKLLETSRPGISIVKCVLGMVFITLADGFSGIGEYIYAIDRQSIRLCPYAPGHASVMGFFQEKAPVQGPDKQLTVAVNLCPRTTLRRIVDDARDHAGVEFLVGFESEFILLKSTNPIEAVNTHTFNQGIVSGSTESTVMEEIAHALKDAGVELQMYHSEASPGQYEVVTGPLPPLESADALVHTRETITNIAARHELRATFAPRLYMDNPGSSCHTHLSIHPRDPSPTATATAQSQSAPSPPKPSFLAGLLAYLPAITAFTPPQPSPPTAQSQVAPPPQESFFLAGLLAHLPAITAFTLPQTSSYKRMMDGVWAGGTYISWGTENREAPVRLCNAASRSSRNFELRFVDGLANPYLALASILGAGTLGVKAQQPLTHADCSSLSAAEMDDAARREAGITTRMSLNLDESRKALAADAALQAVLGEELVEKYLSLNKTLREAMDAGTEAEAVTRLIENY</sequence>
<evidence type="ECO:0000256" key="3">
    <source>
        <dbReference type="PROSITE-ProRule" id="PRU01331"/>
    </source>
</evidence>
<comment type="similarity">
    <text evidence="3 4">Belongs to the glutamine synthetase family.</text>
</comment>
<feature type="region of interest" description="Disordered" evidence="5">
    <location>
        <begin position="270"/>
        <end position="300"/>
    </location>
</feature>
<proteinExistence type="inferred from homology"/>
<dbReference type="InterPro" id="IPR036651">
    <property type="entry name" value="Gln_synt_N_sf"/>
</dbReference>
<reference evidence="7 8" key="1">
    <citation type="journal article" date="2016" name="Mol. Biol. Evol.">
        <title>Comparative Genomics of Early-Diverging Mushroom-Forming Fungi Provides Insights into the Origins of Lignocellulose Decay Capabilities.</title>
        <authorList>
            <person name="Nagy L.G."/>
            <person name="Riley R."/>
            <person name="Tritt A."/>
            <person name="Adam C."/>
            <person name="Daum C."/>
            <person name="Floudas D."/>
            <person name="Sun H."/>
            <person name="Yadav J.S."/>
            <person name="Pangilinan J."/>
            <person name="Larsson K.H."/>
            <person name="Matsuura K."/>
            <person name="Barry K."/>
            <person name="Labutti K."/>
            <person name="Kuo R."/>
            <person name="Ohm R.A."/>
            <person name="Bhattacharya S.S."/>
            <person name="Shirouzu T."/>
            <person name="Yoshinaga Y."/>
            <person name="Martin F.M."/>
            <person name="Grigoriev I.V."/>
            <person name="Hibbett D.S."/>
        </authorList>
    </citation>
    <scope>NUCLEOTIDE SEQUENCE [LARGE SCALE GENOMIC DNA]</scope>
    <source>
        <strain evidence="7 8">CBS 109695</strain>
    </source>
</reference>
<protein>
    <recommendedName>
        <fullName evidence="1">Glutamine synthetase</fullName>
    </recommendedName>
</protein>
<dbReference type="OrthoDB" id="3364440at2759"/>
<evidence type="ECO:0000256" key="5">
    <source>
        <dbReference type="SAM" id="MobiDB-lite"/>
    </source>
</evidence>
<dbReference type="GO" id="GO:0004356">
    <property type="term" value="F:glutamine synthetase activity"/>
    <property type="evidence" value="ECO:0007669"/>
    <property type="project" value="InterPro"/>
</dbReference>
<accession>A0A166D9Y2</accession>
<evidence type="ECO:0000313" key="7">
    <source>
        <dbReference type="EMBL" id="KZP14480.1"/>
    </source>
</evidence>
<dbReference type="InterPro" id="IPR008146">
    <property type="entry name" value="Gln_synth_cat_dom"/>
</dbReference>
<dbReference type="STRING" id="436010.A0A166D9Y2"/>